<evidence type="ECO:0000256" key="1">
    <source>
        <dbReference type="ARBA" id="ARBA00022448"/>
    </source>
</evidence>
<evidence type="ECO:0000313" key="5">
    <source>
        <dbReference type="EMBL" id="KKM24059.1"/>
    </source>
</evidence>
<dbReference type="InterPro" id="IPR012347">
    <property type="entry name" value="Ferritin-like"/>
</dbReference>
<evidence type="ECO:0000259" key="3">
    <source>
        <dbReference type="PROSITE" id="PS50903"/>
    </source>
</evidence>
<dbReference type="PANTHER" id="PTHR33746:SF4">
    <property type="entry name" value="RUBRERYTHRIN"/>
    <property type="match status" value="1"/>
</dbReference>
<organism evidence="5">
    <name type="scientific">marine sediment metagenome</name>
    <dbReference type="NCBI Taxonomy" id="412755"/>
    <lineage>
        <taxon>unclassified sequences</taxon>
        <taxon>metagenomes</taxon>
        <taxon>ecological metagenomes</taxon>
    </lineage>
</organism>
<reference evidence="5" key="1">
    <citation type="journal article" date="2015" name="Nature">
        <title>Complex archaea that bridge the gap between prokaryotes and eukaryotes.</title>
        <authorList>
            <person name="Spang A."/>
            <person name="Saw J.H."/>
            <person name="Jorgensen S.L."/>
            <person name="Zaremba-Niedzwiedzka K."/>
            <person name="Martijn J."/>
            <person name="Lind A.E."/>
            <person name="van Eijk R."/>
            <person name="Schleper C."/>
            <person name="Guy L."/>
            <person name="Ettema T.J."/>
        </authorList>
    </citation>
    <scope>NUCLEOTIDE SEQUENCE</scope>
</reference>
<dbReference type="InterPro" id="IPR009040">
    <property type="entry name" value="Ferritin-like_diiron"/>
</dbReference>
<gene>
    <name evidence="5" type="ORF">LCGC14_1608960</name>
</gene>
<dbReference type="Pfam" id="PF02915">
    <property type="entry name" value="Rubrerythrin"/>
    <property type="match status" value="1"/>
</dbReference>
<dbReference type="SUPFAM" id="SSF47240">
    <property type="entry name" value="Ferritin-like"/>
    <property type="match status" value="1"/>
</dbReference>
<name>A0A0F9IVK7_9ZZZZ</name>
<sequence length="134" mass="15071">FPQIAKVFRAAAAAETVHAHNHFRVLGGIKSTKENVQAAIEGEHYEFNKMYPEFLKDAKNEANKDAERTFNYANDVEKVHHKLYTAAFEAVENGNDLDKNDIFICPVCGYTHEGNLPEKCPVCGAVKKVFKEID</sequence>
<dbReference type="Gene3D" id="2.20.28.10">
    <property type="match status" value="1"/>
</dbReference>
<dbReference type="InterPro" id="IPR048574">
    <property type="entry name" value="RUBY_RBDX"/>
</dbReference>
<evidence type="ECO:0000259" key="4">
    <source>
        <dbReference type="PROSITE" id="PS50905"/>
    </source>
</evidence>
<dbReference type="AlphaFoldDB" id="A0A0F9IVK7"/>
<dbReference type="Pfam" id="PF21349">
    <property type="entry name" value="RUBY_RBDX"/>
    <property type="match status" value="1"/>
</dbReference>
<dbReference type="GO" id="GO:0016491">
    <property type="term" value="F:oxidoreductase activity"/>
    <property type="evidence" value="ECO:0007669"/>
    <property type="project" value="InterPro"/>
</dbReference>
<comment type="caution">
    <text evidence="5">The sequence shown here is derived from an EMBL/GenBank/DDBJ whole genome shotgun (WGS) entry which is preliminary data.</text>
</comment>
<feature type="domain" description="Ferritin-like diiron" evidence="4">
    <location>
        <begin position="1"/>
        <end position="95"/>
    </location>
</feature>
<dbReference type="PROSITE" id="PS50905">
    <property type="entry name" value="FERRITIN_LIKE"/>
    <property type="match status" value="1"/>
</dbReference>
<dbReference type="InterPro" id="IPR052753">
    <property type="entry name" value="Rbr2/Nigerythrin"/>
</dbReference>
<dbReference type="CDD" id="cd01041">
    <property type="entry name" value="Rubrerythrin"/>
    <property type="match status" value="1"/>
</dbReference>
<dbReference type="EMBL" id="LAZR01013001">
    <property type="protein sequence ID" value="KKM24059.1"/>
    <property type="molecule type" value="Genomic_DNA"/>
</dbReference>
<dbReference type="InterPro" id="IPR003251">
    <property type="entry name" value="Rr_diiron-bd_dom"/>
</dbReference>
<dbReference type="PROSITE" id="PS50903">
    <property type="entry name" value="RUBREDOXIN_LIKE"/>
    <property type="match status" value="1"/>
</dbReference>
<proteinExistence type="predicted"/>
<dbReference type="Gene3D" id="1.20.1260.10">
    <property type="match status" value="1"/>
</dbReference>
<evidence type="ECO:0000256" key="2">
    <source>
        <dbReference type="ARBA" id="ARBA00022982"/>
    </source>
</evidence>
<feature type="domain" description="Rubredoxin-like" evidence="3">
    <location>
        <begin position="100"/>
        <end position="133"/>
    </location>
</feature>
<dbReference type="PANTHER" id="PTHR33746">
    <property type="entry name" value="RUBRERYTHRIN"/>
    <property type="match status" value="1"/>
</dbReference>
<protein>
    <recommendedName>
        <fullName evidence="6">Rubredoxin-like domain-containing protein</fullName>
    </recommendedName>
</protein>
<dbReference type="InterPro" id="IPR024934">
    <property type="entry name" value="Rubredoxin-like_dom"/>
</dbReference>
<dbReference type="GO" id="GO:0005506">
    <property type="term" value="F:iron ion binding"/>
    <property type="evidence" value="ECO:0007669"/>
    <property type="project" value="InterPro"/>
</dbReference>
<feature type="non-terminal residue" evidence="5">
    <location>
        <position position="1"/>
    </location>
</feature>
<keyword evidence="1" id="KW-0813">Transport</keyword>
<dbReference type="InterPro" id="IPR009078">
    <property type="entry name" value="Ferritin-like_SF"/>
</dbReference>
<accession>A0A0F9IVK7</accession>
<keyword evidence="2" id="KW-0249">Electron transport</keyword>
<evidence type="ECO:0008006" key="6">
    <source>
        <dbReference type="Google" id="ProtNLM"/>
    </source>
</evidence>
<dbReference type="CDD" id="cd00729">
    <property type="entry name" value="rubredoxin_SM"/>
    <property type="match status" value="1"/>
</dbReference>
<dbReference type="SUPFAM" id="SSF57802">
    <property type="entry name" value="Rubredoxin-like"/>
    <property type="match status" value="1"/>
</dbReference>